<evidence type="ECO:0000256" key="1">
    <source>
        <dbReference type="SAM" id="MobiDB-lite"/>
    </source>
</evidence>
<keyword evidence="3" id="KW-1185">Reference proteome</keyword>
<name>A0AAV7NJZ8_PLEWA</name>
<feature type="region of interest" description="Disordered" evidence="1">
    <location>
        <begin position="1"/>
        <end position="110"/>
    </location>
</feature>
<comment type="caution">
    <text evidence="2">The sequence shown here is derived from an EMBL/GenBank/DDBJ whole genome shotgun (WGS) entry which is preliminary data.</text>
</comment>
<dbReference type="Proteomes" id="UP001066276">
    <property type="component" value="Chromosome 8"/>
</dbReference>
<dbReference type="EMBL" id="JANPWB010000012">
    <property type="protein sequence ID" value="KAJ1115841.1"/>
    <property type="molecule type" value="Genomic_DNA"/>
</dbReference>
<accession>A0AAV7NJZ8</accession>
<proteinExistence type="predicted"/>
<reference evidence="2" key="1">
    <citation type="journal article" date="2022" name="bioRxiv">
        <title>Sequencing and chromosome-scale assembly of the giantPleurodeles waltlgenome.</title>
        <authorList>
            <person name="Brown T."/>
            <person name="Elewa A."/>
            <person name="Iarovenko S."/>
            <person name="Subramanian E."/>
            <person name="Araus A.J."/>
            <person name="Petzold A."/>
            <person name="Susuki M."/>
            <person name="Suzuki K.-i.T."/>
            <person name="Hayashi T."/>
            <person name="Toyoda A."/>
            <person name="Oliveira C."/>
            <person name="Osipova E."/>
            <person name="Leigh N.D."/>
            <person name="Simon A."/>
            <person name="Yun M.H."/>
        </authorList>
    </citation>
    <scope>NUCLEOTIDE SEQUENCE</scope>
    <source>
        <strain evidence="2">20211129_DDA</strain>
        <tissue evidence="2">Liver</tissue>
    </source>
</reference>
<feature type="compositionally biased region" description="Polar residues" evidence="1">
    <location>
        <begin position="88"/>
        <end position="97"/>
    </location>
</feature>
<dbReference type="AlphaFoldDB" id="A0AAV7NJZ8"/>
<sequence>MGCKRGSGGESWRSQPARGLDRRNATTEEQNQETPGIPGRRADRSRHPHSPDPGTKTTGPGEHTRRPATFQEFDTGKGAECGRRREYTGTNTTSTDGWENRVERRGETKG</sequence>
<evidence type="ECO:0000313" key="3">
    <source>
        <dbReference type="Proteomes" id="UP001066276"/>
    </source>
</evidence>
<feature type="compositionally biased region" description="Basic and acidic residues" evidence="1">
    <location>
        <begin position="74"/>
        <end position="87"/>
    </location>
</feature>
<organism evidence="2 3">
    <name type="scientific">Pleurodeles waltl</name>
    <name type="common">Iberian ribbed newt</name>
    <dbReference type="NCBI Taxonomy" id="8319"/>
    <lineage>
        <taxon>Eukaryota</taxon>
        <taxon>Metazoa</taxon>
        <taxon>Chordata</taxon>
        <taxon>Craniata</taxon>
        <taxon>Vertebrata</taxon>
        <taxon>Euteleostomi</taxon>
        <taxon>Amphibia</taxon>
        <taxon>Batrachia</taxon>
        <taxon>Caudata</taxon>
        <taxon>Salamandroidea</taxon>
        <taxon>Salamandridae</taxon>
        <taxon>Pleurodelinae</taxon>
        <taxon>Pleurodeles</taxon>
    </lineage>
</organism>
<gene>
    <name evidence="2" type="ORF">NDU88_004063</name>
</gene>
<feature type="compositionally biased region" description="Basic and acidic residues" evidence="1">
    <location>
        <begin position="98"/>
        <end position="110"/>
    </location>
</feature>
<evidence type="ECO:0000313" key="2">
    <source>
        <dbReference type="EMBL" id="KAJ1115841.1"/>
    </source>
</evidence>
<protein>
    <submittedName>
        <fullName evidence="2">Uncharacterized protein</fullName>
    </submittedName>
</protein>